<organism evidence="5 6">
    <name type="scientific">Thraustotheca clavata</name>
    <dbReference type="NCBI Taxonomy" id="74557"/>
    <lineage>
        <taxon>Eukaryota</taxon>
        <taxon>Sar</taxon>
        <taxon>Stramenopiles</taxon>
        <taxon>Oomycota</taxon>
        <taxon>Saprolegniomycetes</taxon>
        <taxon>Saprolegniales</taxon>
        <taxon>Achlyaceae</taxon>
        <taxon>Thraustotheca</taxon>
    </lineage>
</organism>
<evidence type="ECO:0008006" key="7">
    <source>
        <dbReference type="Google" id="ProtNLM"/>
    </source>
</evidence>
<dbReference type="SUPFAM" id="SSF51206">
    <property type="entry name" value="cAMP-binding domain-like"/>
    <property type="match status" value="2"/>
</dbReference>
<gene>
    <name evidence="5" type="ORF">THRCLA_08653</name>
</gene>
<sequence>MAWWQTVCCCLPWLEQGQEPVPVDDPEELEEQKRRAMAQSRGRRPSVSSGSLMDIKGYQKKIVPKSEEAIERIKRAVANNFMFNSLDPEQQRDVFDAMEEKRVEKNQIVIKQMYEQLLSGMELMSHLNHSQISVIADALQPANFQPNDIIIQQDDQDYNSFHFYIVMEGQCNFVYTDTNGNSSVVGSVGPHGYFGEKALTEKSMRAVSVIAATNVKCLSMDVATFERLMGPFQEIFTQQITSYCNASELHLEMQNSQIHLRRSIIVIALLLISMVILQVLPTPSIKDTHFTTNIQELSIHIMDYIMENNAVFYKVEVCDEYSGDAITIFRRYRDMYNLRQLLFKDMAYYCHCQNKTCKSFLSELKKCYFPPKSWFQRQQKQHILQQRAIDLSNFLRDVITLARNHPHLCKSNQKIVHAALARFLGLPTLNVIEKEPLLLALNHEPIATRTRSGSVPYTTKRLIL</sequence>
<keyword evidence="2" id="KW-0812">Transmembrane</keyword>
<dbReference type="InterPro" id="IPR018490">
    <property type="entry name" value="cNMP-bd_dom_sf"/>
</dbReference>
<dbReference type="CDD" id="cd00038">
    <property type="entry name" value="CAP_ED"/>
    <property type="match status" value="1"/>
</dbReference>
<dbReference type="Gene3D" id="3.30.1520.10">
    <property type="entry name" value="Phox-like domain"/>
    <property type="match status" value="1"/>
</dbReference>
<evidence type="ECO:0000313" key="5">
    <source>
        <dbReference type="EMBL" id="OQR92642.1"/>
    </source>
</evidence>
<dbReference type="GO" id="GO:0034236">
    <property type="term" value="F:protein kinase A catalytic subunit binding"/>
    <property type="evidence" value="ECO:0007669"/>
    <property type="project" value="TreeGrafter"/>
</dbReference>
<proteinExistence type="predicted"/>
<dbReference type="Pfam" id="PF00787">
    <property type="entry name" value="PX"/>
    <property type="match status" value="1"/>
</dbReference>
<dbReference type="Proteomes" id="UP000243217">
    <property type="component" value="Unassembled WGS sequence"/>
</dbReference>
<dbReference type="PANTHER" id="PTHR11635">
    <property type="entry name" value="CAMP-DEPENDENT PROTEIN KINASE REGULATORY CHAIN"/>
    <property type="match status" value="1"/>
</dbReference>
<dbReference type="PROSITE" id="PS50042">
    <property type="entry name" value="CNMP_BINDING_3"/>
    <property type="match status" value="2"/>
</dbReference>
<feature type="transmembrane region" description="Helical" evidence="2">
    <location>
        <begin position="263"/>
        <end position="280"/>
    </location>
</feature>
<keyword evidence="2" id="KW-0472">Membrane</keyword>
<dbReference type="Gene3D" id="2.60.120.10">
    <property type="entry name" value="Jelly Rolls"/>
    <property type="match status" value="2"/>
</dbReference>
<keyword evidence="2" id="KW-1133">Transmembrane helix</keyword>
<dbReference type="PRINTS" id="PR00103">
    <property type="entry name" value="CAMPKINASE"/>
</dbReference>
<evidence type="ECO:0000259" key="3">
    <source>
        <dbReference type="PROSITE" id="PS50042"/>
    </source>
</evidence>
<protein>
    <recommendedName>
        <fullName evidence="7">Cyclic nucleotide-binding domain-containing protein</fullName>
    </recommendedName>
</protein>
<comment type="caution">
    <text evidence="5">The sequence shown here is derived from an EMBL/GenBank/DDBJ whole genome shotgun (WGS) entry which is preliminary data.</text>
</comment>
<dbReference type="InterPro" id="IPR014710">
    <property type="entry name" value="RmlC-like_jellyroll"/>
</dbReference>
<evidence type="ECO:0000256" key="2">
    <source>
        <dbReference type="SAM" id="Phobius"/>
    </source>
</evidence>
<dbReference type="CDD" id="cd06093">
    <property type="entry name" value="PX_domain"/>
    <property type="match status" value="1"/>
</dbReference>
<name>A0A1V9Z406_9STRA</name>
<dbReference type="GO" id="GO:0005952">
    <property type="term" value="C:cAMP-dependent protein kinase complex"/>
    <property type="evidence" value="ECO:0007669"/>
    <property type="project" value="InterPro"/>
</dbReference>
<dbReference type="PROSITE" id="PS50195">
    <property type="entry name" value="PX"/>
    <property type="match status" value="1"/>
</dbReference>
<dbReference type="GO" id="GO:0004862">
    <property type="term" value="F:cAMP-dependent protein kinase inhibitor activity"/>
    <property type="evidence" value="ECO:0007669"/>
    <property type="project" value="TreeGrafter"/>
</dbReference>
<feature type="domain" description="PX" evidence="4">
    <location>
        <begin position="291"/>
        <end position="431"/>
    </location>
</feature>
<dbReference type="InterPro" id="IPR000595">
    <property type="entry name" value="cNMP-bd_dom"/>
</dbReference>
<dbReference type="SMART" id="SM00100">
    <property type="entry name" value="cNMP"/>
    <property type="match status" value="1"/>
</dbReference>
<dbReference type="EMBL" id="JNBS01002313">
    <property type="protein sequence ID" value="OQR92642.1"/>
    <property type="molecule type" value="Genomic_DNA"/>
</dbReference>
<reference evidence="5 6" key="1">
    <citation type="journal article" date="2014" name="Genome Biol. Evol.">
        <title>The secreted proteins of Achlya hypogyna and Thraustotheca clavata identify the ancestral oomycete secretome and reveal gene acquisitions by horizontal gene transfer.</title>
        <authorList>
            <person name="Misner I."/>
            <person name="Blouin N."/>
            <person name="Leonard G."/>
            <person name="Richards T.A."/>
            <person name="Lane C.E."/>
        </authorList>
    </citation>
    <scope>NUCLEOTIDE SEQUENCE [LARGE SCALE GENOMIC DNA]</scope>
    <source>
        <strain evidence="5 6">ATCC 34112</strain>
    </source>
</reference>
<keyword evidence="6" id="KW-1185">Reference proteome</keyword>
<dbReference type="AlphaFoldDB" id="A0A1V9Z406"/>
<dbReference type="Pfam" id="PF00027">
    <property type="entry name" value="cNMP_binding"/>
    <property type="match status" value="1"/>
</dbReference>
<dbReference type="InterPro" id="IPR036871">
    <property type="entry name" value="PX_dom_sf"/>
</dbReference>
<dbReference type="GO" id="GO:0030552">
    <property type="term" value="F:cAMP binding"/>
    <property type="evidence" value="ECO:0007669"/>
    <property type="project" value="TreeGrafter"/>
</dbReference>
<dbReference type="SUPFAM" id="SSF64268">
    <property type="entry name" value="PX domain"/>
    <property type="match status" value="1"/>
</dbReference>
<dbReference type="GO" id="GO:0035091">
    <property type="term" value="F:phosphatidylinositol binding"/>
    <property type="evidence" value="ECO:0007669"/>
    <property type="project" value="InterPro"/>
</dbReference>
<evidence type="ECO:0000259" key="4">
    <source>
        <dbReference type="PROSITE" id="PS50195"/>
    </source>
</evidence>
<accession>A0A1V9Z406</accession>
<dbReference type="InterPro" id="IPR050503">
    <property type="entry name" value="cAMP-dep_PK_reg_su-like"/>
</dbReference>
<feature type="domain" description="Cyclic nucleotide-binding" evidence="3">
    <location>
        <begin position="82"/>
        <end position="112"/>
    </location>
</feature>
<dbReference type="GO" id="GO:0005829">
    <property type="term" value="C:cytosol"/>
    <property type="evidence" value="ECO:0007669"/>
    <property type="project" value="TreeGrafter"/>
</dbReference>
<feature type="domain" description="Cyclic nucleotide-binding" evidence="3">
    <location>
        <begin position="123"/>
        <end position="246"/>
    </location>
</feature>
<dbReference type="OrthoDB" id="417078at2759"/>
<evidence type="ECO:0000313" key="6">
    <source>
        <dbReference type="Proteomes" id="UP000243217"/>
    </source>
</evidence>
<evidence type="ECO:0000256" key="1">
    <source>
        <dbReference type="SAM" id="MobiDB-lite"/>
    </source>
</evidence>
<dbReference type="InterPro" id="IPR001683">
    <property type="entry name" value="PX_dom"/>
</dbReference>
<feature type="region of interest" description="Disordered" evidence="1">
    <location>
        <begin position="20"/>
        <end position="51"/>
    </location>
</feature>
<dbReference type="STRING" id="74557.A0A1V9Z406"/>
<dbReference type="PANTHER" id="PTHR11635:SF152">
    <property type="entry name" value="CAMP-DEPENDENT PROTEIN KINASE TYPE I REGULATORY SUBUNIT-RELATED"/>
    <property type="match status" value="1"/>
</dbReference>